<dbReference type="Pfam" id="PF05238">
    <property type="entry name" value="CENP-N"/>
    <property type="match status" value="1"/>
</dbReference>
<evidence type="ECO:0000313" key="3">
    <source>
        <dbReference type="Proteomes" id="UP001412239"/>
    </source>
</evidence>
<feature type="non-terminal residue" evidence="2">
    <location>
        <position position="1"/>
    </location>
</feature>
<name>A0A292PJZ2_9PEZI</name>
<dbReference type="AlphaFoldDB" id="A0A292PJZ2"/>
<keyword evidence="3" id="KW-1185">Reference proteome</keyword>
<feature type="compositionally biased region" description="Basic and acidic residues" evidence="1">
    <location>
        <begin position="216"/>
        <end position="233"/>
    </location>
</feature>
<dbReference type="GO" id="GO:0007059">
    <property type="term" value="P:chromosome segregation"/>
    <property type="evidence" value="ECO:0007669"/>
    <property type="project" value="InterPro"/>
</dbReference>
<sequence>VEHEWRDGLTLGMVAELDLRYLLDHPSCRKWASAQLYPLSNPPPTSAVSKTVFHPKIFAHTLSALLRPLVSPHYYITHHPSLPLHMLRVQLHPPTPSPPATPLTLPQSKHIFWLAFPESTDGYVFHTLPASSAISATSLPEIIRESIAIAVSRRGIRYGIRAARMSARTLEAVAYHRGGEGDGGMLGGWSIFSGGGASVDDDVLDLLPTRAPPLPREQRGEEGKAGDEQTRKRQKIAEARFGIGAKEGDGTGLESAVFALVEQFPPPRSLPAGEHQQEEGMGEEGEEFRPKIMVRLEGSHIFAGVRSLVEQGVGFDGARLPGWLTGEAGVTTGRVKGGRVK</sequence>
<evidence type="ECO:0000256" key="1">
    <source>
        <dbReference type="SAM" id="MobiDB-lite"/>
    </source>
</evidence>
<protein>
    <submittedName>
        <fullName evidence="2">Uncharacterized protein</fullName>
    </submittedName>
</protein>
<evidence type="ECO:0000313" key="2">
    <source>
        <dbReference type="EMBL" id="CUS07444.1"/>
    </source>
</evidence>
<feature type="region of interest" description="Disordered" evidence="1">
    <location>
        <begin position="209"/>
        <end position="233"/>
    </location>
</feature>
<dbReference type="Proteomes" id="UP001412239">
    <property type="component" value="Unassembled WGS sequence"/>
</dbReference>
<accession>A0A292PJZ2</accession>
<reference evidence="2" key="1">
    <citation type="submission" date="2015-10" db="EMBL/GenBank/DDBJ databases">
        <authorList>
            <person name="Regsiter A."/>
            <person name="william w."/>
        </authorList>
    </citation>
    <scope>NUCLEOTIDE SEQUENCE</scope>
    <source>
        <strain evidence="2">Montdore</strain>
    </source>
</reference>
<dbReference type="InterPro" id="IPR007902">
    <property type="entry name" value="Chl4/mis15/CENP-N"/>
</dbReference>
<gene>
    <name evidence="2" type="ORF">GSTUAT00008461001</name>
</gene>
<dbReference type="Gene3D" id="3.10.20.720">
    <property type="match status" value="1"/>
</dbReference>
<dbReference type="EMBL" id="LN891208">
    <property type="protein sequence ID" value="CUS07444.1"/>
    <property type="molecule type" value="Genomic_DNA"/>
</dbReference>
<organism evidence="2 3">
    <name type="scientific">Tuber aestivum</name>
    <name type="common">summer truffle</name>
    <dbReference type="NCBI Taxonomy" id="59557"/>
    <lineage>
        <taxon>Eukaryota</taxon>
        <taxon>Fungi</taxon>
        <taxon>Dikarya</taxon>
        <taxon>Ascomycota</taxon>
        <taxon>Pezizomycotina</taxon>
        <taxon>Pezizomycetes</taxon>
        <taxon>Pezizales</taxon>
        <taxon>Tuberaceae</taxon>
        <taxon>Tuber</taxon>
    </lineage>
</organism>
<feature type="non-terminal residue" evidence="2">
    <location>
        <position position="341"/>
    </location>
</feature>
<dbReference type="GO" id="GO:0034080">
    <property type="term" value="P:CENP-A containing chromatin assembly"/>
    <property type="evidence" value="ECO:0007669"/>
    <property type="project" value="InterPro"/>
</dbReference>
<proteinExistence type="predicted"/>